<evidence type="ECO:0000313" key="3">
    <source>
        <dbReference type="Proteomes" id="UP000007437"/>
    </source>
</evidence>
<keyword evidence="1" id="KW-0812">Transmembrane</keyword>
<geneLocation type="plasmid" evidence="2 3">
    <name>pBRH01</name>
</geneLocation>
<accession>E5AUQ5</accession>
<gene>
    <name evidence="2" type="ordered locus">RBRH_00304</name>
</gene>
<dbReference type="AlphaFoldDB" id="E5AUQ5"/>
<dbReference type="EMBL" id="FR687360">
    <property type="protein sequence ID" value="CBW76829.1"/>
    <property type="molecule type" value="Genomic_DNA"/>
</dbReference>
<organism evidence="2 3">
    <name type="scientific">Mycetohabitans rhizoxinica (strain DSM 19002 / CIP 109453 / HKI 454)</name>
    <name type="common">Paraburkholderia rhizoxinica</name>
    <dbReference type="NCBI Taxonomy" id="882378"/>
    <lineage>
        <taxon>Bacteria</taxon>
        <taxon>Pseudomonadati</taxon>
        <taxon>Pseudomonadota</taxon>
        <taxon>Betaproteobacteria</taxon>
        <taxon>Burkholderiales</taxon>
        <taxon>Burkholderiaceae</taxon>
        <taxon>Mycetohabitans</taxon>
    </lineage>
</organism>
<dbReference type="KEGG" id="brh:RBRH_00304"/>
<feature type="transmembrane region" description="Helical" evidence="1">
    <location>
        <begin position="27"/>
        <end position="46"/>
    </location>
</feature>
<reference evidence="2 3" key="1">
    <citation type="journal article" date="2011" name="J. Bacteriol.">
        <title>Complete genome sequence of Burkholderia rhizoxinica, an endosymbiont of Rhizopus microsporus.</title>
        <authorList>
            <person name="Lackner G."/>
            <person name="Moebius N."/>
            <person name="Partida-Martinez L."/>
            <person name="Hertweck C."/>
        </authorList>
    </citation>
    <scope>NUCLEOTIDE SEQUENCE [LARGE SCALE GENOMIC DNA]</scope>
    <source>
        <strain evidence="3">DSM 19002 / CIP 109453 / HKI 454</strain>
        <plasmid evidence="2 3">pBRH01</plasmid>
    </source>
</reference>
<proteinExistence type="predicted"/>
<protein>
    <submittedName>
        <fullName evidence="2">Uncharacterized protein</fullName>
    </submittedName>
</protein>
<name>E5AUQ5_MYCRK</name>
<sequence>MVVFCTMITPTLYYSLVCLAIYRGRHVVGGAAAVCCVALGLAVRMFGSWRECASRRDGLYCVSSCPAKHACQHRRRGRRCPVVFDRSVCQDTAQCGCIDRRGDLRRHGFHGGKDRHVEPVDPRRLHKLNRVAHDVCFLLKLGKRSRSEDIDHRVGDEQRLRIDRHVHHEDMT</sequence>
<dbReference type="HOGENOM" id="CLU_1552411_0_0_4"/>
<keyword evidence="1" id="KW-1133">Transmembrane helix</keyword>
<keyword evidence="1" id="KW-0472">Membrane</keyword>
<dbReference type="Proteomes" id="UP000007437">
    <property type="component" value="Plasmid pBRH01"/>
</dbReference>
<keyword evidence="2" id="KW-0614">Plasmid</keyword>
<evidence type="ECO:0000313" key="2">
    <source>
        <dbReference type="EMBL" id="CBW76829.1"/>
    </source>
</evidence>
<evidence type="ECO:0000256" key="1">
    <source>
        <dbReference type="SAM" id="Phobius"/>
    </source>
</evidence>